<comment type="caution">
    <text evidence="2">The sequence shown here is derived from an EMBL/GenBank/DDBJ whole genome shotgun (WGS) entry which is preliminary data.</text>
</comment>
<dbReference type="InterPro" id="IPR027259">
    <property type="entry name" value="MTase_demethylubiq_bac"/>
</dbReference>
<dbReference type="InterPro" id="IPR029068">
    <property type="entry name" value="Glyas_Bleomycin-R_OHBP_Dase"/>
</dbReference>
<dbReference type="Proteomes" id="UP001595818">
    <property type="component" value="Unassembled WGS sequence"/>
</dbReference>
<evidence type="ECO:0000259" key="1">
    <source>
        <dbReference type="Pfam" id="PF06983"/>
    </source>
</evidence>
<dbReference type="Gene3D" id="3.10.180.10">
    <property type="entry name" value="2,3-Dihydroxybiphenyl 1,2-Dioxygenase, domain 1"/>
    <property type="match status" value="1"/>
</dbReference>
<feature type="domain" description="PhnB-like" evidence="1">
    <location>
        <begin position="142"/>
        <end position="262"/>
    </location>
</feature>
<dbReference type="Gene3D" id="3.30.720.110">
    <property type="match status" value="1"/>
</dbReference>
<evidence type="ECO:0000313" key="2">
    <source>
        <dbReference type="EMBL" id="MFC4870781.1"/>
    </source>
</evidence>
<name>A0ABV9SWJ0_9BACT</name>
<sequence length="299" mass="33427">MAPLHPITTCLWFDNQAEEAVKFYTGLFEDGQVSQITRYGKEGKDIHGMAEGSVMTMAFEIGGQRFTALNAGPHFTFNPSVSFFIVCETEKELATLWSALSERGTVLMPLDKYDWSERYGWVNDRFGLSWQVALGKLEDVGQKITPSLLFVGDQAGRAEEAIKLYTSVFKDAEVVGILKNTAVDDGVEGTVKHAQFTLNGQVFMAMDSSLEHDFSFNEAISFVVNCKTQEEVDYYWEMLSEGGEEGPCGWLKDRFGLSWQVVPVMLAEAMRDAGKAEKITKAFMQMKKLDIKRLEAAIA</sequence>
<proteinExistence type="predicted"/>
<dbReference type="PIRSF" id="PIRSF021700">
    <property type="entry name" value="3_dmu_93_MTrfase"/>
    <property type="match status" value="1"/>
</dbReference>
<feature type="domain" description="PhnB-like" evidence="1">
    <location>
        <begin position="7"/>
        <end position="132"/>
    </location>
</feature>
<dbReference type="CDD" id="cd06588">
    <property type="entry name" value="PhnB_like"/>
    <property type="match status" value="2"/>
</dbReference>
<reference evidence="3" key="1">
    <citation type="journal article" date="2019" name="Int. J. Syst. Evol. Microbiol.">
        <title>The Global Catalogue of Microorganisms (GCM) 10K type strain sequencing project: providing services to taxonomists for standard genome sequencing and annotation.</title>
        <authorList>
            <consortium name="The Broad Institute Genomics Platform"/>
            <consortium name="The Broad Institute Genome Sequencing Center for Infectious Disease"/>
            <person name="Wu L."/>
            <person name="Ma J."/>
        </authorList>
    </citation>
    <scope>NUCLEOTIDE SEQUENCE [LARGE SCALE GENOMIC DNA]</scope>
    <source>
        <strain evidence="3">CGMCC 4.7466</strain>
    </source>
</reference>
<dbReference type="RefSeq" id="WP_377061643.1">
    <property type="nucleotide sequence ID" value="NZ_JBHSJJ010000002.1"/>
</dbReference>
<dbReference type="Pfam" id="PF06983">
    <property type="entry name" value="3-dmu-9_3-mt"/>
    <property type="match status" value="2"/>
</dbReference>
<dbReference type="InterPro" id="IPR009725">
    <property type="entry name" value="3_dmu_93_MTrfase"/>
</dbReference>
<dbReference type="InterPro" id="IPR028973">
    <property type="entry name" value="PhnB-like"/>
</dbReference>
<dbReference type="Gene3D" id="3.30.720.100">
    <property type="match status" value="1"/>
</dbReference>
<dbReference type="PIRSF" id="PIRSF500687">
    <property type="entry name" value="MTase_demethylubiq_bact"/>
    <property type="match status" value="1"/>
</dbReference>
<evidence type="ECO:0000313" key="3">
    <source>
        <dbReference type="Proteomes" id="UP001595818"/>
    </source>
</evidence>
<dbReference type="EMBL" id="JBHSJJ010000002">
    <property type="protein sequence ID" value="MFC4870781.1"/>
    <property type="molecule type" value="Genomic_DNA"/>
</dbReference>
<dbReference type="PANTHER" id="PTHR33990">
    <property type="entry name" value="PROTEIN YJDN-RELATED"/>
    <property type="match status" value="1"/>
</dbReference>
<keyword evidence="3" id="KW-1185">Reference proteome</keyword>
<organism evidence="2 3">
    <name type="scientific">Negadavirga shengliensis</name>
    <dbReference type="NCBI Taxonomy" id="1389218"/>
    <lineage>
        <taxon>Bacteria</taxon>
        <taxon>Pseudomonadati</taxon>
        <taxon>Bacteroidota</taxon>
        <taxon>Cytophagia</taxon>
        <taxon>Cytophagales</taxon>
        <taxon>Cyclobacteriaceae</taxon>
        <taxon>Negadavirga</taxon>
    </lineage>
</organism>
<accession>A0ABV9SWJ0</accession>
<protein>
    <submittedName>
        <fullName evidence="2">VOC family protein</fullName>
    </submittedName>
</protein>
<gene>
    <name evidence="2" type="ORF">ACFPFU_03725</name>
</gene>
<dbReference type="SUPFAM" id="SSF54593">
    <property type="entry name" value="Glyoxalase/Bleomycin resistance protein/Dihydroxybiphenyl dioxygenase"/>
    <property type="match status" value="2"/>
</dbReference>